<dbReference type="PANTHER" id="PTHR47053:SF1">
    <property type="entry name" value="MUREIN DD-ENDOPEPTIDASE MEPH-RELATED"/>
    <property type="match status" value="1"/>
</dbReference>
<dbReference type="InterPro" id="IPR023346">
    <property type="entry name" value="Lysozyme-like_dom_sf"/>
</dbReference>
<dbReference type="SUPFAM" id="SSF54001">
    <property type="entry name" value="Cysteine proteinases"/>
    <property type="match status" value="1"/>
</dbReference>
<dbReference type="PANTHER" id="PTHR47053">
    <property type="entry name" value="MUREIN DD-ENDOPEPTIDASE MEPH-RELATED"/>
    <property type="match status" value="1"/>
</dbReference>
<dbReference type="RefSeq" id="WP_131519380.1">
    <property type="nucleotide sequence ID" value="NZ_SJKD01000019.1"/>
</dbReference>
<protein>
    <recommendedName>
        <fullName evidence="6">NlpC/P60 domain-containing protein</fullName>
    </recommendedName>
</protein>
<organism evidence="7 8">
    <name type="scientific">Kribbella capetownensis</name>
    <dbReference type="NCBI Taxonomy" id="1572659"/>
    <lineage>
        <taxon>Bacteria</taxon>
        <taxon>Bacillati</taxon>
        <taxon>Actinomycetota</taxon>
        <taxon>Actinomycetes</taxon>
        <taxon>Propionibacteriales</taxon>
        <taxon>Kribbellaceae</taxon>
        <taxon>Kribbella</taxon>
    </lineage>
</organism>
<name>A0A4R0IK68_9ACTN</name>
<evidence type="ECO:0000256" key="5">
    <source>
        <dbReference type="SAM" id="SignalP"/>
    </source>
</evidence>
<evidence type="ECO:0000313" key="7">
    <source>
        <dbReference type="EMBL" id="TCC33893.1"/>
    </source>
</evidence>
<dbReference type="GO" id="GO:0006508">
    <property type="term" value="P:proteolysis"/>
    <property type="evidence" value="ECO:0007669"/>
    <property type="project" value="UniProtKB-KW"/>
</dbReference>
<feature type="chain" id="PRO_5020806988" description="NlpC/P60 domain-containing protein" evidence="5">
    <location>
        <begin position="24"/>
        <end position="344"/>
    </location>
</feature>
<feature type="domain" description="NlpC/P60" evidence="6">
    <location>
        <begin position="205"/>
        <end position="344"/>
    </location>
</feature>
<sequence>MHGGRFRRRLTSLAAAVAAVAAAAGCAPPSVTQPGVLDSIIDAALKIGTVPTAYQELVVAAGKVCPGVSAPLIAAQIEQESGWNPDAKSPVGAQGLSQFMPGTWAELGRDANGNGINSPFDPADAINAQARYDCQLLAQVNAYLKSGRIAGDPTDLMLAAYNAGIGRVLTAGGISGQLPVETQQYISRIRKLMTKYADVTLPTGGTGNVAAVKAATRWMGTPYVWGGGDLEQPTGLGRDGRGPGWDCSSLTRHAIWIASGRTVQIPRVSSAQATAGRPVEPKLAAMAPGDIIAFSIHGGGIDHVGIYAGNGTMIHAPRTGKNVEPVDLTDAYWSKLPWTVRRFL</sequence>
<dbReference type="Gene3D" id="3.90.1720.10">
    <property type="entry name" value="endopeptidase domain like (from Nostoc punctiforme)"/>
    <property type="match status" value="1"/>
</dbReference>
<evidence type="ECO:0000256" key="3">
    <source>
        <dbReference type="ARBA" id="ARBA00022801"/>
    </source>
</evidence>
<accession>A0A4R0IK68</accession>
<dbReference type="InterPro" id="IPR000064">
    <property type="entry name" value="NLP_P60_dom"/>
</dbReference>
<evidence type="ECO:0000259" key="6">
    <source>
        <dbReference type="PROSITE" id="PS51935"/>
    </source>
</evidence>
<feature type="signal peptide" evidence="5">
    <location>
        <begin position="1"/>
        <end position="23"/>
    </location>
</feature>
<dbReference type="AlphaFoldDB" id="A0A4R0IK68"/>
<dbReference type="InterPro" id="IPR038765">
    <property type="entry name" value="Papain-like_cys_pep_sf"/>
</dbReference>
<dbReference type="Gene3D" id="1.10.530.10">
    <property type="match status" value="1"/>
</dbReference>
<keyword evidence="2" id="KW-0645">Protease</keyword>
<dbReference type="PROSITE" id="PS51935">
    <property type="entry name" value="NLPC_P60"/>
    <property type="match status" value="1"/>
</dbReference>
<gene>
    <name evidence="7" type="ORF">E0H75_42305</name>
</gene>
<dbReference type="SUPFAM" id="SSF53955">
    <property type="entry name" value="Lysozyme-like"/>
    <property type="match status" value="1"/>
</dbReference>
<dbReference type="CDD" id="cd13399">
    <property type="entry name" value="Slt35-like"/>
    <property type="match status" value="1"/>
</dbReference>
<dbReference type="GO" id="GO:0008234">
    <property type="term" value="F:cysteine-type peptidase activity"/>
    <property type="evidence" value="ECO:0007669"/>
    <property type="project" value="UniProtKB-KW"/>
</dbReference>
<dbReference type="OrthoDB" id="9815778at2"/>
<dbReference type="PROSITE" id="PS51257">
    <property type="entry name" value="PROKAR_LIPOPROTEIN"/>
    <property type="match status" value="1"/>
</dbReference>
<evidence type="ECO:0000313" key="8">
    <source>
        <dbReference type="Proteomes" id="UP000293342"/>
    </source>
</evidence>
<dbReference type="InterPro" id="IPR008258">
    <property type="entry name" value="Transglycosylase_SLT_dom_1"/>
</dbReference>
<dbReference type="Proteomes" id="UP000293342">
    <property type="component" value="Unassembled WGS sequence"/>
</dbReference>
<comment type="similarity">
    <text evidence="1">Belongs to the peptidase C40 family.</text>
</comment>
<dbReference type="Pfam" id="PF00877">
    <property type="entry name" value="NLPC_P60"/>
    <property type="match status" value="1"/>
</dbReference>
<evidence type="ECO:0000256" key="1">
    <source>
        <dbReference type="ARBA" id="ARBA00007074"/>
    </source>
</evidence>
<dbReference type="Pfam" id="PF01464">
    <property type="entry name" value="SLT"/>
    <property type="match status" value="1"/>
</dbReference>
<keyword evidence="4" id="KW-0788">Thiol protease</keyword>
<comment type="caution">
    <text evidence="7">The sequence shown here is derived from an EMBL/GenBank/DDBJ whole genome shotgun (WGS) entry which is preliminary data.</text>
</comment>
<dbReference type="InterPro" id="IPR051202">
    <property type="entry name" value="Peptidase_C40"/>
</dbReference>
<reference evidence="7 8" key="1">
    <citation type="submission" date="2019-02" db="EMBL/GenBank/DDBJ databases">
        <title>Kribbella capetownensis sp. nov. and Kribbella speibonae sp. nov., isolated from soil.</title>
        <authorList>
            <person name="Curtis S.M."/>
            <person name="Norton I."/>
            <person name="Everest G.J."/>
            <person name="Meyers P.R."/>
        </authorList>
    </citation>
    <scope>NUCLEOTIDE SEQUENCE [LARGE SCALE GENOMIC DNA]</scope>
    <source>
        <strain evidence="7 8">YM53</strain>
    </source>
</reference>
<proteinExistence type="inferred from homology"/>
<evidence type="ECO:0000256" key="4">
    <source>
        <dbReference type="ARBA" id="ARBA00022807"/>
    </source>
</evidence>
<evidence type="ECO:0000256" key="2">
    <source>
        <dbReference type="ARBA" id="ARBA00022670"/>
    </source>
</evidence>
<keyword evidence="5" id="KW-0732">Signal</keyword>
<keyword evidence="8" id="KW-1185">Reference proteome</keyword>
<keyword evidence="3" id="KW-0378">Hydrolase</keyword>
<dbReference type="EMBL" id="SJKD01000019">
    <property type="protein sequence ID" value="TCC33893.1"/>
    <property type="molecule type" value="Genomic_DNA"/>
</dbReference>